<feature type="binding site" evidence="2">
    <location>
        <begin position="219"/>
        <end position="221"/>
    </location>
    <ligand>
        <name>dihydroxyacetone phosphate</name>
        <dbReference type="ChEBI" id="CHEBI:57642"/>
    </ligand>
</feature>
<keyword evidence="3" id="KW-0862">Zinc</keyword>
<accession>E6LLA7</accession>
<feature type="binding site" evidence="3">
    <location>
        <position position="117"/>
    </location>
    <ligand>
        <name>Zn(2+)</name>
        <dbReference type="ChEBI" id="CHEBI:29105"/>
        <label>2</label>
    </ligand>
</feature>
<comment type="cofactor">
    <cofactor evidence="3">
        <name>Zn(2+)</name>
        <dbReference type="ChEBI" id="CHEBI:29105"/>
    </cofactor>
    <text evidence="3">Binds 2 Zn(2+) ions per subunit. One is catalytic and the other provides a structural contribution.</text>
</comment>
<feature type="binding site" evidence="3">
    <location>
        <position position="96"/>
    </location>
    <ligand>
        <name>Zn(2+)</name>
        <dbReference type="ChEBI" id="CHEBI:29105"/>
        <label>1</label>
        <note>catalytic</note>
    </ligand>
</feature>
<evidence type="ECO:0000313" key="4">
    <source>
        <dbReference type="EMBL" id="EFU77395.1"/>
    </source>
</evidence>
<dbReference type="EMBL" id="AEPW01000024">
    <property type="protein sequence ID" value="EFU77395.1"/>
    <property type="molecule type" value="Genomic_DNA"/>
</dbReference>
<evidence type="ECO:0000256" key="2">
    <source>
        <dbReference type="PIRSR" id="PIRSR001359-2"/>
    </source>
</evidence>
<dbReference type="Pfam" id="PF01116">
    <property type="entry name" value="F_bP_aldolase"/>
    <property type="match status" value="1"/>
</dbReference>
<dbReference type="InterPro" id="IPR050246">
    <property type="entry name" value="Class_II_FBP_aldolase"/>
</dbReference>
<dbReference type="NCBIfam" id="TIGR00167">
    <property type="entry name" value="cbbA"/>
    <property type="match status" value="1"/>
</dbReference>
<feature type="binding site" evidence="3">
    <location>
        <position position="147"/>
    </location>
    <ligand>
        <name>Zn(2+)</name>
        <dbReference type="ChEBI" id="CHEBI:29105"/>
        <label>2</label>
    </ligand>
</feature>
<sequence>MGDTGFYQRIGGKMLITLKNILDIAESKNMAVAAFNVTSLEGILAAIEAAQEEDTPVILQFANIAHGKYIPLETIGKVMVMTADESKVPVCVHLDHGDNFDEIKRALDLGFTSVMYDGSALPFSENVANTRYVTSLANEYGASIEAELGAMGAEGDNENILGEYTDPKAAKLFVGETGIDALAASFGTVHGIYKSEPKLDFERIKKIRESTGIPVVMHGGSGISDADFRKCIDCGVRKINFYTYAAKYAGDAVRQMVESTSGNIYSHDILVSLRQSMIKTYKDAIRIFKNR</sequence>
<feature type="active site" description="Proton donor" evidence="1">
    <location>
        <position position="95"/>
    </location>
</feature>
<dbReference type="GO" id="GO:0008270">
    <property type="term" value="F:zinc ion binding"/>
    <property type="evidence" value="ECO:0007669"/>
    <property type="project" value="InterPro"/>
</dbReference>
<dbReference type="GO" id="GO:0009025">
    <property type="term" value="F:tagatose-bisphosphate aldolase activity"/>
    <property type="evidence" value="ECO:0007669"/>
    <property type="project" value="TreeGrafter"/>
</dbReference>
<dbReference type="PANTHER" id="PTHR30304:SF0">
    <property type="entry name" value="D-TAGATOSE-1,6-BISPHOSPHATE ALDOLASE SUBUNIT GATY-RELATED"/>
    <property type="match status" value="1"/>
</dbReference>
<proteinExistence type="predicted"/>
<gene>
    <name evidence="4" type="ORF">HMPREF0381_0742</name>
</gene>
<feature type="binding site" evidence="2">
    <location>
        <position position="191"/>
    </location>
    <ligand>
        <name>dihydroxyacetone phosphate</name>
        <dbReference type="ChEBI" id="CHEBI:57642"/>
    </ligand>
</feature>
<evidence type="ECO:0000313" key="5">
    <source>
        <dbReference type="Proteomes" id="UP000003434"/>
    </source>
</evidence>
<name>E6LLA7_9FIRM</name>
<dbReference type="PIRSF" id="PIRSF001359">
    <property type="entry name" value="F_bP_aldolase_II"/>
    <property type="match status" value="1"/>
</dbReference>
<feature type="binding site" evidence="2">
    <location>
        <begin position="240"/>
        <end position="243"/>
    </location>
    <ligand>
        <name>dihydroxyacetone phosphate</name>
        <dbReference type="ChEBI" id="CHEBI:57642"/>
    </ligand>
</feature>
<reference evidence="4 5" key="1">
    <citation type="submission" date="2010-12" db="EMBL/GenBank/DDBJ databases">
        <authorList>
            <person name="Muzny D."/>
            <person name="Qin X."/>
            <person name="Deng J."/>
            <person name="Jiang H."/>
            <person name="Liu Y."/>
            <person name="Qu J."/>
            <person name="Song X.-Z."/>
            <person name="Zhang L."/>
            <person name="Thornton R."/>
            <person name="Coyle M."/>
            <person name="Francisco L."/>
            <person name="Jackson L."/>
            <person name="Javaid M."/>
            <person name="Korchina V."/>
            <person name="Kovar C."/>
            <person name="Mata R."/>
            <person name="Mathew T."/>
            <person name="Ngo R."/>
            <person name="Nguyen L."/>
            <person name="Nguyen N."/>
            <person name="Okwuonu G."/>
            <person name="Ongeri F."/>
            <person name="Pham C."/>
            <person name="Simmons D."/>
            <person name="Wilczek-Boney K."/>
            <person name="Hale W."/>
            <person name="Jakkamsetti A."/>
            <person name="Pham P."/>
            <person name="Ruth R."/>
            <person name="San Lucas F."/>
            <person name="Warren J."/>
            <person name="Zhang J."/>
            <person name="Zhao Z."/>
            <person name="Zhou C."/>
            <person name="Zhu D."/>
            <person name="Lee S."/>
            <person name="Bess C."/>
            <person name="Blankenburg K."/>
            <person name="Forbes L."/>
            <person name="Fu Q."/>
            <person name="Gubbala S."/>
            <person name="Hirani K."/>
            <person name="Jayaseelan J.C."/>
            <person name="Lara F."/>
            <person name="Munidasa M."/>
            <person name="Palculict T."/>
            <person name="Patil S."/>
            <person name="Pu L.-L."/>
            <person name="Saada N."/>
            <person name="Tang L."/>
            <person name="Weissenberger G."/>
            <person name="Zhu Y."/>
            <person name="Hemphill L."/>
            <person name="Shang Y."/>
            <person name="Youmans B."/>
            <person name="Ayvaz T."/>
            <person name="Ross M."/>
            <person name="Santibanez J."/>
            <person name="Aqrawi P."/>
            <person name="Gross S."/>
            <person name="Joshi V."/>
            <person name="Fowler G."/>
            <person name="Nazareth L."/>
            <person name="Reid J."/>
            <person name="Worley K."/>
            <person name="Petrosino J."/>
            <person name="Highlander S."/>
            <person name="Gibbs R."/>
        </authorList>
    </citation>
    <scope>NUCLEOTIDE SEQUENCE [LARGE SCALE GENOMIC DNA]</scope>
    <source>
        <strain evidence="4 5">DSM 3986</strain>
    </source>
</reference>
<dbReference type="Proteomes" id="UP000003434">
    <property type="component" value="Unassembled WGS sequence"/>
</dbReference>
<dbReference type="HOGENOM" id="CLU_040088_1_0_9"/>
<dbReference type="GO" id="GO:0005829">
    <property type="term" value="C:cytosol"/>
    <property type="evidence" value="ECO:0007669"/>
    <property type="project" value="TreeGrafter"/>
</dbReference>
<comment type="caution">
    <text evidence="4">The sequence shown here is derived from an EMBL/GenBank/DDBJ whole genome shotgun (WGS) entry which is preliminary data.</text>
</comment>
<dbReference type="AlphaFoldDB" id="E6LLA7"/>
<dbReference type="CDD" id="cd00947">
    <property type="entry name" value="TBP_aldolase_IIB"/>
    <property type="match status" value="1"/>
</dbReference>
<keyword evidence="3" id="KW-0479">Metal-binding</keyword>
<evidence type="ECO:0000256" key="3">
    <source>
        <dbReference type="PIRSR" id="PIRSR001359-3"/>
    </source>
</evidence>
<dbReference type="InterPro" id="IPR000771">
    <property type="entry name" value="FBA_II"/>
</dbReference>
<dbReference type="PANTHER" id="PTHR30304">
    <property type="entry name" value="D-TAGATOSE-1,6-BISPHOSPHATE ALDOLASE"/>
    <property type="match status" value="1"/>
</dbReference>
<protein>
    <submittedName>
        <fullName evidence="4">Ketose-bisphosphate aldolase</fullName>
    </submittedName>
</protein>
<dbReference type="eggNOG" id="COG0191">
    <property type="taxonomic scope" value="Bacteria"/>
</dbReference>
<dbReference type="GO" id="GO:0005975">
    <property type="term" value="P:carbohydrate metabolic process"/>
    <property type="evidence" value="ECO:0007669"/>
    <property type="project" value="InterPro"/>
</dbReference>
<dbReference type="Gene3D" id="3.20.20.70">
    <property type="entry name" value="Aldolase class I"/>
    <property type="match status" value="1"/>
</dbReference>
<feature type="binding site" evidence="3">
    <location>
        <position position="190"/>
    </location>
    <ligand>
        <name>Zn(2+)</name>
        <dbReference type="ChEBI" id="CHEBI:29105"/>
        <label>1</label>
        <note>catalytic</note>
    </ligand>
</feature>
<dbReference type="SUPFAM" id="SSF51569">
    <property type="entry name" value="Aldolase"/>
    <property type="match status" value="1"/>
</dbReference>
<evidence type="ECO:0000256" key="1">
    <source>
        <dbReference type="PIRSR" id="PIRSR001359-1"/>
    </source>
</evidence>
<dbReference type="InterPro" id="IPR013785">
    <property type="entry name" value="Aldolase_TIM"/>
</dbReference>
<feature type="binding site" evidence="3">
    <location>
        <position position="218"/>
    </location>
    <ligand>
        <name>Zn(2+)</name>
        <dbReference type="ChEBI" id="CHEBI:29105"/>
        <label>1</label>
        <note>catalytic</note>
    </ligand>
</feature>
<organism evidence="4 5">
    <name type="scientific">Lachnoanaerobaculum saburreum DSM 3986</name>
    <dbReference type="NCBI Taxonomy" id="887325"/>
    <lineage>
        <taxon>Bacteria</taxon>
        <taxon>Bacillati</taxon>
        <taxon>Bacillota</taxon>
        <taxon>Clostridia</taxon>
        <taxon>Lachnospirales</taxon>
        <taxon>Lachnospiraceae</taxon>
        <taxon>Lachnoanaerobaculum</taxon>
    </lineage>
</organism>